<reference evidence="1 2" key="1">
    <citation type="submission" date="2015-09" db="EMBL/GenBank/DDBJ databases">
        <authorList>
            <consortium name="Pathogen Informatics"/>
        </authorList>
    </citation>
    <scope>NUCLEOTIDE SEQUENCE [LARGE SCALE GENOMIC DNA]</scope>
    <source>
        <strain evidence="1 2">2789STDY5834945</strain>
    </source>
</reference>
<name>A0A174UY55_BACT4</name>
<sequence length="149" mass="17386">MENNVRILIVEDEGAIIEHLKARFKNEFEFVEAYSYLSAIGNWNKYQGIFDCIIIDLQISLEGLEEDERSDNYYPLIGLAFIEDICKKFDPEGKMNLLKKMIIFSGFINNLKNGDYKKKDWILDNIQCIAKDSDSIQTLVDKIKEIVYE</sequence>
<dbReference type="Proteomes" id="UP000095541">
    <property type="component" value="Unassembled WGS sequence"/>
</dbReference>
<protein>
    <recommendedName>
        <fullName evidence="3">Response regulator</fullName>
    </recommendedName>
</protein>
<evidence type="ECO:0000313" key="2">
    <source>
        <dbReference type="Proteomes" id="UP000095541"/>
    </source>
</evidence>
<evidence type="ECO:0000313" key="1">
    <source>
        <dbReference type="EMBL" id="CUQ23869.1"/>
    </source>
</evidence>
<dbReference type="RefSeq" id="WP_055219942.1">
    <property type="nucleotide sequence ID" value="NZ_CZBI01000004.1"/>
</dbReference>
<dbReference type="SUPFAM" id="SSF52172">
    <property type="entry name" value="CheY-like"/>
    <property type="match status" value="1"/>
</dbReference>
<dbReference type="InterPro" id="IPR011006">
    <property type="entry name" value="CheY-like_superfamily"/>
</dbReference>
<dbReference type="AlphaFoldDB" id="A0A174UY55"/>
<dbReference type="EMBL" id="CZBI01000004">
    <property type="protein sequence ID" value="CUQ23869.1"/>
    <property type="molecule type" value="Genomic_DNA"/>
</dbReference>
<accession>A0A174UY55</accession>
<gene>
    <name evidence="1" type="ORF">ERS852557_03124</name>
</gene>
<organism evidence="1 2">
    <name type="scientific">Bacteroides thetaiotaomicron</name>
    <dbReference type="NCBI Taxonomy" id="818"/>
    <lineage>
        <taxon>Bacteria</taxon>
        <taxon>Pseudomonadati</taxon>
        <taxon>Bacteroidota</taxon>
        <taxon>Bacteroidia</taxon>
        <taxon>Bacteroidales</taxon>
        <taxon>Bacteroidaceae</taxon>
        <taxon>Bacteroides</taxon>
    </lineage>
</organism>
<dbReference type="Gene3D" id="3.40.50.2300">
    <property type="match status" value="1"/>
</dbReference>
<proteinExistence type="predicted"/>
<evidence type="ECO:0008006" key="3">
    <source>
        <dbReference type="Google" id="ProtNLM"/>
    </source>
</evidence>